<accession>A0A645FBW5</accession>
<proteinExistence type="predicted"/>
<name>A0A645FBW5_9ZZZZ</name>
<dbReference type="AlphaFoldDB" id="A0A645FBW5"/>
<sequence length="134" mass="15594">MNLSNDERELVDIYREAKRDNDTNMLIAIYAIVQRLLEKQGDVPPDQYPDQLSGFTKGEYKRAIKNLRQAQVRMLRTGRPDMAAEYDLSAQYMPITPRRQTQKQHSLTTRTEAGRWTIRPSHLESRVMTSSRPA</sequence>
<comment type="caution">
    <text evidence="2">The sequence shown here is derived from an EMBL/GenBank/DDBJ whole genome shotgun (WGS) entry which is preliminary data.</text>
</comment>
<reference evidence="2" key="1">
    <citation type="submission" date="2019-08" db="EMBL/GenBank/DDBJ databases">
        <authorList>
            <person name="Kucharzyk K."/>
            <person name="Murdoch R.W."/>
            <person name="Higgins S."/>
            <person name="Loffler F."/>
        </authorList>
    </citation>
    <scope>NUCLEOTIDE SEQUENCE</scope>
</reference>
<gene>
    <name evidence="2" type="ORF">SDC9_159109</name>
</gene>
<feature type="region of interest" description="Disordered" evidence="1">
    <location>
        <begin position="96"/>
        <end position="134"/>
    </location>
</feature>
<evidence type="ECO:0000313" key="2">
    <source>
        <dbReference type="EMBL" id="MPN11801.1"/>
    </source>
</evidence>
<dbReference type="EMBL" id="VSSQ01058064">
    <property type="protein sequence ID" value="MPN11801.1"/>
    <property type="molecule type" value="Genomic_DNA"/>
</dbReference>
<evidence type="ECO:0000256" key="1">
    <source>
        <dbReference type="SAM" id="MobiDB-lite"/>
    </source>
</evidence>
<organism evidence="2">
    <name type="scientific">bioreactor metagenome</name>
    <dbReference type="NCBI Taxonomy" id="1076179"/>
    <lineage>
        <taxon>unclassified sequences</taxon>
        <taxon>metagenomes</taxon>
        <taxon>ecological metagenomes</taxon>
    </lineage>
</organism>
<protein>
    <submittedName>
        <fullName evidence="2">Uncharacterized protein</fullName>
    </submittedName>
</protein>